<dbReference type="Proteomes" id="UP000001947">
    <property type="component" value="Chromosome"/>
</dbReference>
<accession>Q21FM7</accession>
<dbReference type="GeneID" id="98614867"/>
<dbReference type="EMBL" id="CP000282">
    <property type="protein sequence ID" value="ABD82502.1"/>
    <property type="molecule type" value="Genomic_DNA"/>
</dbReference>
<dbReference type="RefSeq" id="WP_011469718.1">
    <property type="nucleotide sequence ID" value="NC_007912.1"/>
</dbReference>
<dbReference type="AlphaFoldDB" id="Q21FM7"/>
<keyword evidence="3" id="KW-1185">Reference proteome</keyword>
<sequence length="104" mass="10815">MKFIITIIILLSAQSAFSYTQDSGEIHKVFIAASGGIAFTLSGGFPKAIEGNECPEGNGWAGTSSADPALKSAILAAKLAGANVTVTLEGCLGTWYKTKDIYIN</sequence>
<organism evidence="2 3">
    <name type="scientific">Saccharophagus degradans (strain 2-40 / ATCC 43961 / DSM 17024)</name>
    <dbReference type="NCBI Taxonomy" id="203122"/>
    <lineage>
        <taxon>Bacteria</taxon>
        <taxon>Pseudomonadati</taxon>
        <taxon>Pseudomonadota</taxon>
        <taxon>Gammaproteobacteria</taxon>
        <taxon>Cellvibrionales</taxon>
        <taxon>Cellvibrionaceae</taxon>
        <taxon>Saccharophagus</taxon>
    </lineage>
</organism>
<evidence type="ECO:0000313" key="3">
    <source>
        <dbReference type="Proteomes" id="UP000001947"/>
    </source>
</evidence>
<reference evidence="2 3" key="1">
    <citation type="journal article" date="2008" name="PLoS Genet.">
        <title>Complete genome sequence of the complex carbohydrate-degrading marine bacterium, Saccharophagus degradans strain 2-40 T.</title>
        <authorList>
            <person name="Weiner R.M."/>
            <person name="Taylor L.E.II."/>
            <person name="Henrissat B."/>
            <person name="Hauser L."/>
            <person name="Land M."/>
            <person name="Coutinho P.M."/>
            <person name="Rancurel C."/>
            <person name="Saunders E.H."/>
            <person name="Longmire A.G."/>
            <person name="Zhang H."/>
            <person name="Bayer E.A."/>
            <person name="Gilbert H.J."/>
            <person name="Larimer F."/>
            <person name="Zhulin I.B."/>
            <person name="Ekborg N.A."/>
            <person name="Lamed R."/>
            <person name="Richardson P.M."/>
            <person name="Borovok I."/>
            <person name="Hutcheson S."/>
        </authorList>
    </citation>
    <scope>NUCLEOTIDE SEQUENCE [LARGE SCALE GENOMIC DNA]</scope>
    <source>
        <strain evidence="3">2-40 / ATCC 43961 / DSM 17024</strain>
    </source>
</reference>
<evidence type="ECO:0000256" key="1">
    <source>
        <dbReference type="SAM" id="SignalP"/>
    </source>
</evidence>
<dbReference type="eggNOG" id="ENOG5033M87">
    <property type="taxonomic scope" value="Bacteria"/>
</dbReference>
<evidence type="ECO:0000313" key="2">
    <source>
        <dbReference type="EMBL" id="ABD82502.1"/>
    </source>
</evidence>
<dbReference type="OrthoDB" id="9803742at2"/>
<gene>
    <name evidence="2" type="ordered locus">Sde_3245</name>
</gene>
<proteinExistence type="predicted"/>
<keyword evidence="1" id="KW-0732">Signal</keyword>
<protein>
    <submittedName>
        <fullName evidence="2">Uncharacterized protein</fullName>
    </submittedName>
</protein>
<feature type="chain" id="PRO_5004200407" evidence="1">
    <location>
        <begin position="19"/>
        <end position="104"/>
    </location>
</feature>
<dbReference type="KEGG" id="sde:Sde_3245"/>
<feature type="signal peptide" evidence="1">
    <location>
        <begin position="1"/>
        <end position="18"/>
    </location>
</feature>
<dbReference type="HOGENOM" id="CLU_2248164_0_0_6"/>
<name>Q21FM7_SACD2</name>